<accession>A0A9P4NTA8</accession>
<dbReference type="EMBL" id="MU007034">
    <property type="protein sequence ID" value="KAF2431068.1"/>
    <property type="molecule type" value="Genomic_DNA"/>
</dbReference>
<evidence type="ECO:0000313" key="2">
    <source>
        <dbReference type="EMBL" id="KAF2431068.1"/>
    </source>
</evidence>
<gene>
    <name evidence="2" type="ORF">EJ08DRAFT_649152</name>
</gene>
<organism evidence="2 3">
    <name type="scientific">Tothia fuscella</name>
    <dbReference type="NCBI Taxonomy" id="1048955"/>
    <lineage>
        <taxon>Eukaryota</taxon>
        <taxon>Fungi</taxon>
        <taxon>Dikarya</taxon>
        <taxon>Ascomycota</taxon>
        <taxon>Pezizomycotina</taxon>
        <taxon>Dothideomycetes</taxon>
        <taxon>Pleosporomycetidae</taxon>
        <taxon>Venturiales</taxon>
        <taxon>Cylindrosympodiaceae</taxon>
        <taxon>Tothia</taxon>
    </lineage>
</organism>
<evidence type="ECO:0000256" key="1">
    <source>
        <dbReference type="SAM" id="MobiDB-lite"/>
    </source>
</evidence>
<comment type="caution">
    <text evidence="2">The sequence shown here is derived from an EMBL/GenBank/DDBJ whole genome shotgun (WGS) entry which is preliminary data.</text>
</comment>
<feature type="region of interest" description="Disordered" evidence="1">
    <location>
        <begin position="70"/>
        <end position="105"/>
    </location>
</feature>
<reference evidence="2" key="1">
    <citation type="journal article" date="2020" name="Stud. Mycol.">
        <title>101 Dothideomycetes genomes: a test case for predicting lifestyles and emergence of pathogens.</title>
        <authorList>
            <person name="Haridas S."/>
            <person name="Albert R."/>
            <person name="Binder M."/>
            <person name="Bloem J."/>
            <person name="Labutti K."/>
            <person name="Salamov A."/>
            <person name="Andreopoulos B."/>
            <person name="Baker S."/>
            <person name="Barry K."/>
            <person name="Bills G."/>
            <person name="Bluhm B."/>
            <person name="Cannon C."/>
            <person name="Castanera R."/>
            <person name="Culley D."/>
            <person name="Daum C."/>
            <person name="Ezra D."/>
            <person name="Gonzalez J."/>
            <person name="Henrissat B."/>
            <person name="Kuo A."/>
            <person name="Liang C."/>
            <person name="Lipzen A."/>
            <person name="Lutzoni F."/>
            <person name="Magnuson J."/>
            <person name="Mondo S."/>
            <person name="Nolan M."/>
            <person name="Ohm R."/>
            <person name="Pangilinan J."/>
            <person name="Park H.-J."/>
            <person name="Ramirez L."/>
            <person name="Alfaro M."/>
            <person name="Sun H."/>
            <person name="Tritt A."/>
            <person name="Yoshinaga Y."/>
            <person name="Zwiers L.-H."/>
            <person name="Turgeon B."/>
            <person name="Goodwin S."/>
            <person name="Spatafora J."/>
            <person name="Crous P."/>
            <person name="Grigoriev I."/>
        </authorList>
    </citation>
    <scope>NUCLEOTIDE SEQUENCE</scope>
    <source>
        <strain evidence="2">CBS 130266</strain>
    </source>
</reference>
<sequence length="245" mass="27712">MSPGLRLSSDSAYPNPSACSILEASPRYSYPLTPPTLSAQSQNLNNDAATQDKHERFNNEKMRNMMDRVTLTPPGRLKPDVTTPSTRTISPSTKTPIASSKKKKTMAPKPVIKLVKIHHALAVNYPSVNGINSHRFDLSPKNWKLFDEEAQELFKQMSDECKVFRAAVEDQAPYIGDNARDTGKYYENIAITLRDIMMNKCWWIEPTRDQRKGAKALDWVKKRQEDLSKCGIPRDRPDSLFGRSG</sequence>
<name>A0A9P4NTA8_9PEZI</name>
<proteinExistence type="predicted"/>
<protein>
    <submittedName>
        <fullName evidence="2">Uncharacterized protein</fullName>
    </submittedName>
</protein>
<dbReference type="Proteomes" id="UP000800235">
    <property type="component" value="Unassembled WGS sequence"/>
</dbReference>
<keyword evidence="3" id="KW-1185">Reference proteome</keyword>
<feature type="compositionally biased region" description="Low complexity" evidence="1">
    <location>
        <begin position="82"/>
        <end position="96"/>
    </location>
</feature>
<dbReference type="AlphaFoldDB" id="A0A9P4NTA8"/>
<evidence type="ECO:0000313" key="3">
    <source>
        <dbReference type="Proteomes" id="UP000800235"/>
    </source>
</evidence>